<dbReference type="EMBL" id="LYDR01000063">
    <property type="protein sequence ID" value="ODA32555.1"/>
    <property type="molecule type" value="Genomic_DNA"/>
</dbReference>
<evidence type="ECO:0000259" key="5">
    <source>
        <dbReference type="Pfam" id="PF00155"/>
    </source>
</evidence>
<dbReference type="PANTHER" id="PTHR42790:SF4">
    <property type="entry name" value="VALINE--PYRUVATE AMINOTRANSFERASE"/>
    <property type="match status" value="1"/>
</dbReference>
<keyword evidence="4" id="KW-0663">Pyridoxal phosphate</keyword>
<comment type="cofactor">
    <cofactor evidence="1">
        <name>pyridoxal 5'-phosphate</name>
        <dbReference type="ChEBI" id="CHEBI:597326"/>
    </cofactor>
</comment>
<evidence type="ECO:0000256" key="1">
    <source>
        <dbReference type="ARBA" id="ARBA00001933"/>
    </source>
</evidence>
<evidence type="ECO:0000313" key="7">
    <source>
        <dbReference type="Proteomes" id="UP000094828"/>
    </source>
</evidence>
<name>A0A1C3EH17_9PLAN</name>
<evidence type="ECO:0000256" key="3">
    <source>
        <dbReference type="ARBA" id="ARBA00022679"/>
    </source>
</evidence>
<protein>
    <submittedName>
        <fullName evidence="6">Valine--pyruvate transaminase</fullName>
    </submittedName>
</protein>
<gene>
    <name evidence="6" type="ORF">A6X21_19505</name>
</gene>
<dbReference type="InterPro" id="IPR015424">
    <property type="entry name" value="PyrdxlP-dep_Trfase"/>
</dbReference>
<dbReference type="InterPro" id="IPR004839">
    <property type="entry name" value="Aminotransferase_I/II_large"/>
</dbReference>
<keyword evidence="6" id="KW-0670">Pyruvate</keyword>
<reference evidence="6 7" key="1">
    <citation type="submission" date="2016-05" db="EMBL/GenBank/DDBJ databases">
        <title>Genomic and physiological characterization of Planctopirus sp. isolated from fresh water lake.</title>
        <authorList>
            <person name="Subhash Y."/>
            <person name="Ramana C."/>
        </authorList>
    </citation>
    <scope>NUCLEOTIDE SEQUENCE [LARGE SCALE GENOMIC DNA]</scope>
    <source>
        <strain evidence="6 7">JC280</strain>
    </source>
</reference>
<comment type="caution">
    <text evidence="6">The sequence shown here is derived from an EMBL/GenBank/DDBJ whole genome shotgun (WGS) entry which is preliminary data.</text>
</comment>
<dbReference type="GO" id="GO:0005829">
    <property type="term" value="C:cytosol"/>
    <property type="evidence" value="ECO:0007669"/>
    <property type="project" value="TreeGrafter"/>
</dbReference>
<dbReference type="AlphaFoldDB" id="A0A1C3EH17"/>
<dbReference type="RefSeq" id="WP_068847073.1">
    <property type="nucleotide sequence ID" value="NZ_LYDR01000063.1"/>
</dbReference>
<dbReference type="Pfam" id="PF00155">
    <property type="entry name" value="Aminotran_1_2"/>
    <property type="match status" value="1"/>
</dbReference>
<dbReference type="CDD" id="cd00609">
    <property type="entry name" value="AAT_like"/>
    <property type="match status" value="1"/>
</dbReference>
<organism evidence="6 7">
    <name type="scientific">Planctopirus hydrillae</name>
    <dbReference type="NCBI Taxonomy" id="1841610"/>
    <lineage>
        <taxon>Bacteria</taxon>
        <taxon>Pseudomonadati</taxon>
        <taxon>Planctomycetota</taxon>
        <taxon>Planctomycetia</taxon>
        <taxon>Planctomycetales</taxon>
        <taxon>Planctomycetaceae</taxon>
        <taxon>Planctopirus</taxon>
    </lineage>
</organism>
<dbReference type="PANTHER" id="PTHR42790">
    <property type="entry name" value="AMINOTRANSFERASE"/>
    <property type="match status" value="1"/>
</dbReference>
<keyword evidence="7" id="KW-1185">Reference proteome</keyword>
<dbReference type="GO" id="GO:1901605">
    <property type="term" value="P:alpha-amino acid metabolic process"/>
    <property type="evidence" value="ECO:0007669"/>
    <property type="project" value="TreeGrafter"/>
</dbReference>
<dbReference type="OrthoDB" id="9813612at2"/>
<proteinExistence type="predicted"/>
<dbReference type="Gene3D" id="3.40.640.10">
    <property type="entry name" value="Type I PLP-dependent aspartate aminotransferase-like (Major domain)"/>
    <property type="match status" value="1"/>
</dbReference>
<dbReference type="NCBIfam" id="NF006964">
    <property type="entry name" value="PRK09440.1-2"/>
    <property type="match status" value="1"/>
</dbReference>
<keyword evidence="3" id="KW-0808">Transferase</keyword>
<dbReference type="GO" id="GO:0009042">
    <property type="term" value="F:valine-pyruvate transaminase activity"/>
    <property type="evidence" value="ECO:0007669"/>
    <property type="project" value="TreeGrafter"/>
</dbReference>
<feature type="domain" description="Aminotransferase class I/classII large" evidence="5">
    <location>
        <begin position="172"/>
        <end position="415"/>
    </location>
</feature>
<dbReference type="GO" id="GO:0030170">
    <property type="term" value="F:pyridoxal phosphate binding"/>
    <property type="evidence" value="ECO:0007669"/>
    <property type="project" value="InterPro"/>
</dbReference>
<dbReference type="InterPro" id="IPR050859">
    <property type="entry name" value="Class-I_PLP-dep_aminotransf"/>
</dbReference>
<evidence type="ECO:0000256" key="4">
    <source>
        <dbReference type="ARBA" id="ARBA00022898"/>
    </source>
</evidence>
<dbReference type="SUPFAM" id="SSF53383">
    <property type="entry name" value="PLP-dependent transferases"/>
    <property type="match status" value="1"/>
</dbReference>
<keyword evidence="2" id="KW-0032">Aminotransferase</keyword>
<dbReference type="InterPro" id="IPR015421">
    <property type="entry name" value="PyrdxlP-dep_Trfase_major"/>
</dbReference>
<evidence type="ECO:0000256" key="2">
    <source>
        <dbReference type="ARBA" id="ARBA00022576"/>
    </source>
</evidence>
<dbReference type="STRING" id="1841610.A6X21_19505"/>
<dbReference type="Proteomes" id="UP000094828">
    <property type="component" value="Unassembled WGS sequence"/>
</dbReference>
<evidence type="ECO:0000313" key="6">
    <source>
        <dbReference type="EMBL" id="ODA32555.1"/>
    </source>
</evidence>
<accession>A0A1C3EH17</accession>
<sequence length="426" mass="46820">MQFEFSRMGGKLAGPSGILTLMDDLGRALASDPHMLMLGGGNPALIPEMTQIWRERIEVLLKTGTIDRLLGQYDPPQGNLQVIESLAKLLRTHYGWNVSTENIAVTSGGQTAFFYLFNLLAGQMSDGSYRRILLPVTPEYIGYSPLGLDSGLFVGCRPKISTPDESQPHLFKYHVDLEAVDSALSRHSIGAVAISRPTNPSGNFLSDEETREIVELATRHRVPVIIDNAYGAPFPGVVFQPTTPVWNESMITTFSLSKLGLPGTRTAFVVAAPQIIKAITAMSAVTGLSHGTVGQQLVADLIESGQIVGLGPKVLRPFYEEKSRFAVQCLTDALKRHAVDGRIHVSEGAFFLWLWLPGLPISSQKLYQRLKLRKVLIVPGEEFFFGLEEPWKHAEQCIRLNFAQPAHVLEKAFEVIASEVSLVCRG</sequence>